<reference evidence="7" key="1">
    <citation type="submission" date="2018-05" db="EMBL/GenBank/DDBJ databases">
        <authorList>
            <person name="Lanie J.A."/>
            <person name="Ng W.-L."/>
            <person name="Kazmierczak K.M."/>
            <person name="Andrzejewski T.M."/>
            <person name="Davidsen T.M."/>
            <person name="Wayne K.J."/>
            <person name="Tettelin H."/>
            <person name="Glass J.I."/>
            <person name="Rusch D."/>
            <person name="Podicherti R."/>
            <person name="Tsui H.-C.T."/>
            <person name="Winkler M.E."/>
        </authorList>
    </citation>
    <scope>NUCLEOTIDE SEQUENCE</scope>
</reference>
<organism evidence="7">
    <name type="scientific">marine metagenome</name>
    <dbReference type="NCBI Taxonomy" id="408172"/>
    <lineage>
        <taxon>unclassified sequences</taxon>
        <taxon>metagenomes</taxon>
        <taxon>ecological metagenomes</taxon>
    </lineage>
</organism>
<evidence type="ECO:0000256" key="1">
    <source>
        <dbReference type="ARBA" id="ARBA00022490"/>
    </source>
</evidence>
<dbReference type="PANTHER" id="PTHR42971">
    <property type="entry name" value="TRNA (CYTIDINE(34)-2'-O)-METHYLTRANSFERASE"/>
    <property type="match status" value="1"/>
</dbReference>
<keyword evidence="1" id="KW-0963">Cytoplasm</keyword>
<dbReference type="Gene3D" id="3.40.1280.10">
    <property type="match status" value="1"/>
</dbReference>
<sequence>MINIALYKPDIPQNTAAIVRLAACLNLKIHIIEPCGFNLDDPRFRRVAMDYAEISKILRYQNFKSFRKKNPKSRIVLMTTKAKKSYHMFKFKKKDILLFGRESAGVPNEIHRQIKDKIKVKLSKKARSLNIAIAVAIVASEALRQNSNL</sequence>
<dbReference type="SUPFAM" id="SSF75217">
    <property type="entry name" value="alpha/beta knot"/>
    <property type="match status" value="1"/>
</dbReference>
<keyword evidence="4" id="KW-0949">S-adenosyl-L-methionine</keyword>
<dbReference type="Pfam" id="PF00588">
    <property type="entry name" value="SpoU_methylase"/>
    <property type="match status" value="1"/>
</dbReference>
<keyword evidence="3" id="KW-0808">Transferase</keyword>
<name>A0A381PMD4_9ZZZZ</name>
<evidence type="ECO:0000256" key="2">
    <source>
        <dbReference type="ARBA" id="ARBA00022603"/>
    </source>
</evidence>
<keyword evidence="2" id="KW-0489">Methyltransferase</keyword>
<evidence type="ECO:0000259" key="6">
    <source>
        <dbReference type="Pfam" id="PF00588"/>
    </source>
</evidence>
<dbReference type="InterPro" id="IPR001537">
    <property type="entry name" value="SpoU_MeTrfase"/>
</dbReference>
<dbReference type="CDD" id="cd18094">
    <property type="entry name" value="SpoU-like_TrmL"/>
    <property type="match status" value="1"/>
</dbReference>
<dbReference type="GO" id="GO:0003723">
    <property type="term" value="F:RNA binding"/>
    <property type="evidence" value="ECO:0007669"/>
    <property type="project" value="InterPro"/>
</dbReference>
<dbReference type="GO" id="GO:0008173">
    <property type="term" value="F:RNA methyltransferase activity"/>
    <property type="evidence" value="ECO:0007669"/>
    <property type="project" value="InterPro"/>
</dbReference>
<dbReference type="HAMAP" id="MF_01885">
    <property type="entry name" value="tRNA_methyltr_TrmL"/>
    <property type="match status" value="1"/>
</dbReference>
<dbReference type="InterPro" id="IPR029026">
    <property type="entry name" value="tRNA_m1G_MTases_N"/>
</dbReference>
<dbReference type="EMBL" id="UINC01001032">
    <property type="protein sequence ID" value="SUZ68186.1"/>
    <property type="molecule type" value="Genomic_DNA"/>
</dbReference>
<dbReference type="GO" id="GO:0002130">
    <property type="term" value="P:wobble position ribose methylation"/>
    <property type="evidence" value="ECO:0007669"/>
    <property type="project" value="TreeGrafter"/>
</dbReference>
<dbReference type="PIRSF" id="PIRSF029256">
    <property type="entry name" value="SpoU_TrmH_prd"/>
    <property type="match status" value="1"/>
</dbReference>
<evidence type="ECO:0000313" key="7">
    <source>
        <dbReference type="EMBL" id="SUZ68186.1"/>
    </source>
</evidence>
<protein>
    <recommendedName>
        <fullName evidence="6">tRNA/rRNA methyltransferase SpoU type domain-containing protein</fullName>
    </recommendedName>
</protein>
<proteinExistence type="inferred from homology"/>
<evidence type="ECO:0000256" key="5">
    <source>
        <dbReference type="ARBA" id="ARBA00022694"/>
    </source>
</evidence>
<evidence type="ECO:0000256" key="4">
    <source>
        <dbReference type="ARBA" id="ARBA00022691"/>
    </source>
</evidence>
<feature type="domain" description="tRNA/rRNA methyltransferase SpoU type" evidence="6">
    <location>
        <begin position="2"/>
        <end position="139"/>
    </location>
</feature>
<evidence type="ECO:0000256" key="3">
    <source>
        <dbReference type="ARBA" id="ARBA00022679"/>
    </source>
</evidence>
<dbReference type="PANTHER" id="PTHR42971:SF1">
    <property type="entry name" value="TRNA (CYTIDINE(34)-2'-O)-METHYLTRANSFERASE"/>
    <property type="match status" value="1"/>
</dbReference>
<dbReference type="InterPro" id="IPR016914">
    <property type="entry name" value="TrmL"/>
</dbReference>
<dbReference type="InterPro" id="IPR029028">
    <property type="entry name" value="Alpha/beta_knot_MTases"/>
</dbReference>
<gene>
    <name evidence="7" type="ORF">METZ01_LOCUS21040</name>
</gene>
<dbReference type="AlphaFoldDB" id="A0A381PMD4"/>
<accession>A0A381PMD4</accession>
<keyword evidence="5" id="KW-0819">tRNA processing</keyword>